<evidence type="ECO:0000259" key="6">
    <source>
        <dbReference type="PROSITE" id="PS51007"/>
    </source>
</evidence>
<protein>
    <submittedName>
        <fullName evidence="7">Cytochrome C</fullName>
    </submittedName>
</protein>
<dbReference type="Pfam" id="PF13442">
    <property type="entry name" value="Cytochrome_CBB3"/>
    <property type="match status" value="1"/>
</dbReference>
<dbReference type="PROSITE" id="PS51007">
    <property type="entry name" value="CYTC"/>
    <property type="match status" value="1"/>
</dbReference>
<name>A0A135HXB0_9HYPH</name>
<evidence type="ECO:0000313" key="8">
    <source>
        <dbReference type="Proteomes" id="UP000070107"/>
    </source>
</evidence>
<gene>
    <name evidence="7" type="ORF">ATN84_09215</name>
</gene>
<dbReference type="SUPFAM" id="SSF46626">
    <property type="entry name" value="Cytochrome c"/>
    <property type="match status" value="1"/>
</dbReference>
<dbReference type="Proteomes" id="UP000070107">
    <property type="component" value="Unassembled WGS sequence"/>
</dbReference>
<evidence type="ECO:0000256" key="2">
    <source>
        <dbReference type="ARBA" id="ARBA00022723"/>
    </source>
</evidence>
<evidence type="ECO:0000256" key="5">
    <source>
        <dbReference type="SAM" id="MobiDB-lite"/>
    </source>
</evidence>
<feature type="domain" description="Cytochrome c" evidence="6">
    <location>
        <begin position="40"/>
        <end position="125"/>
    </location>
</feature>
<keyword evidence="3 4" id="KW-0408">Iron</keyword>
<evidence type="ECO:0000256" key="1">
    <source>
        <dbReference type="ARBA" id="ARBA00022617"/>
    </source>
</evidence>
<feature type="region of interest" description="Disordered" evidence="5">
    <location>
        <begin position="130"/>
        <end position="154"/>
    </location>
</feature>
<keyword evidence="8" id="KW-1185">Reference proteome</keyword>
<dbReference type="GO" id="GO:0009055">
    <property type="term" value="F:electron transfer activity"/>
    <property type="evidence" value="ECO:0007669"/>
    <property type="project" value="InterPro"/>
</dbReference>
<dbReference type="AlphaFoldDB" id="A0A135HXB0"/>
<comment type="caution">
    <text evidence="7">The sequence shown here is derived from an EMBL/GenBank/DDBJ whole genome shotgun (WGS) entry which is preliminary data.</text>
</comment>
<dbReference type="GO" id="GO:0046872">
    <property type="term" value="F:metal ion binding"/>
    <property type="evidence" value="ECO:0007669"/>
    <property type="project" value="UniProtKB-KW"/>
</dbReference>
<dbReference type="InterPro" id="IPR022411">
    <property type="entry name" value="C-typ_cyt_methanol_metab-rel"/>
</dbReference>
<feature type="compositionally biased region" description="Basic and acidic residues" evidence="5">
    <location>
        <begin position="135"/>
        <end position="148"/>
    </location>
</feature>
<dbReference type="NCBIfam" id="TIGR03874">
    <property type="entry name" value="4cys_cytochr"/>
    <property type="match status" value="1"/>
</dbReference>
<evidence type="ECO:0000256" key="3">
    <source>
        <dbReference type="ARBA" id="ARBA00023004"/>
    </source>
</evidence>
<organism evidence="7 8">
    <name type="scientific">Paramesorhizobium deserti</name>
    <dbReference type="NCBI Taxonomy" id="1494590"/>
    <lineage>
        <taxon>Bacteria</taxon>
        <taxon>Pseudomonadati</taxon>
        <taxon>Pseudomonadota</taxon>
        <taxon>Alphaproteobacteria</taxon>
        <taxon>Hyphomicrobiales</taxon>
        <taxon>Phyllobacteriaceae</taxon>
        <taxon>Paramesorhizobium</taxon>
    </lineage>
</organism>
<dbReference type="STRING" id="1494590.ATN84_09215"/>
<dbReference type="InterPro" id="IPR036909">
    <property type="entry name" value="Cyt_c-like_dom_sf"/>
</dbReference>
<proteinExistence type="predicted"/>
<keyword evidence="1 4" id="KW-0349">Heme</keyword>
<evidence type="ECO:0000313" key="7">
    <source>
        <dbReference type="EMBL" id="KXF77815.1"/>
    </source>
</evidence>
<accession>A0A135HXB0</accession>
<dbReference type="Gene3D" id="1.10.760.10">
    <property type="entry name" value="Cytochrome c-like domain"/>
    <property type="match status" value="1"/>
</dbReference>
<sequence>MNSHADDKETAAAVSDEDGKYFDKDGTPTFNIKEDGTVDWYTYSGYRRFNSECHVCHGADGAGSTFAPALANSLKTMSYADFLQTVAEGRQNVGSGKENVMPSFGDNKNVYCYLDDIYIYLRARAVGDLPRGRPAKKDDKPETAKEQEASCMGG</sequence>
<dbReference type="InterPro" id="IPR009056">
    <property type="entry name" value="Cyt_c-like_dom"/>
</dbReference>
<evidence type="ECO:0000256" key="4">
    <source>
        <dbReference type="PROSITE-ProRule" id="PRU00433"/>
    </source>
</evidence>
<reference evidence="7 8" key="1">
    <citation type="submission" date="2015-11" db="EMBL/GenBank/DDBJ databases">
        <title>Draft genome sequence of Paramesorhizobium deserti A-3-E, a strain highly resistant to diverse beta-lactam antibiotics.</title>
        <authorList>
            <person name="Lv R."/>
            <person name="Yang X."/>
            <person name="Fang N."/>
            <person name="Guo J."/>
            <person name="Luo X."/>
            <person name="Peng F."/>
            <person name="Yang R."/>
            <person name="Cui Y."/>
            <person name="Fang C."/>
            <person name="Song Y."/>
        </authorList>
    </citation>
    <scope>NUCLEOTIDE SEQUENCE [LARGE SCALE GENOMIC DNA]</scope>
    <source>
        <strain evidence="7 8">A-3-E</strain>
    </source>
</reference>
<dbReference type="GO" id="GO:0020037">
    <property type="term" value="F:heme binding"/>
    <property type="evidence" value="ECO:0007669"/>
    <property type="project" value="InterPro"/>
</dbReference>
<keyword evidence="2 4" id="KW-0479">Metal-binding</keyword>
<dbReference type="EMBL" id="LNTU01000012">
    <property type="protein sequence ID" value="KXF77815.1"/>
    <property type="molecule type" value="Genomic_DNA"/>
</dbReference>